<keyword evidence="1" id="KW-0808">Transferase</keyword>
<dbReference type="EMBL" id="CP064795">
    <property type="protein sequence ID" value="QPG06420.1"/>
    <property type="molecule type" value="Genomic_DNA"/>
</dbReference>
<dbReference type="KEGG" id="smaa:IT774_04300"/>
<keyword evidence="2" id="KW-1185">Reference proteome</keyword>
<name>A0A7S9DYW1_9ALTE</name>
<organism evidence="1 2">
    <name type="scientific">Salinimonas marina</name>
    <dbReference type="NCBI Taxonomy" id="2785918"/>
    <lineage>
        <taxon>Bacteria</taxon>
        <taxon>Pseudomonadati</taxon>
        <taxon>Pseudomonadota</taxon>
        <taxon>Gammaproteobacteria</taxon>
        <taxon>Alteromonadales</taxon>
        <taxon>Alteromonadaceae</taxon>
        <taxon>Alteromonas/Salinimonas group</taxon>
        <taxon>Salinimonas</taxon>
    </lineage>
</organism>
<dbReference type="Gene3D" id="3.40.50.300">
    <property type="entry name" value="P-loop containing nucleotide triphosphate hydrolases"/>
    <property type="match status" value="1"/>
</dbReference>
<protein>
    <submittedName>
        <fullName evidence="1">Sulfotransferase</fullName>
    </submittedName>
</protein>
<accession>A0A7S9DYW1</accession>
<dbReference type="SUPFAM" id="SSF52540">
    <property type="entry name" value="P-loop containing nucleoside triphosphate hydrolases"/>
    <property type="match status" value="1"/>
</dbReference>
<dbReference type="InterPro" id="IPR027417">
    <property type="entry name" value="P-loop_NTPase"/>
</dbReference>
<gene>
    <name evidence="1" type="ORF">IT774_04300</name>
</gene>
<sequence>MEDKKEFQPVFIVGSARSGTTMIGKLLFTNQDFYDYRAETLIMTVCRKKYGDIFNSKKNKDLFLKDWFESRQFKRSNLNEKEFKKLLDRVKSYANLLIEYLREMAYKADKKFIVDSTPANVKHIHSILSEHPNAKFIWMIRDGRDVTISQEKLGWVNPPPPFNSKADKMHYALLSWKLTNKTSIKNKKNVFILRYEDFLQKPNIYVERISDFLDTRKEYFDIEKALDPKQSNSAFGRIGKESNTTPIERWRELEEDFLENFTFGCGNFISRLNYPKNRQKYNLKNFIRYIVFRCHITLKNNVTKIYFFSKRTSEELEK</sequence>
<proteinExistence type="predicted"/>
<evidence type="ECO:0000313" key="2">
    <source>
        <dbReference type="Proteomes" id="UP000595095"/>
    </source>
</evidence>
<dbReference type="Pfam" id="PF13469">
    <property type="entry name" value="Sulfotransfer_3"/>
    <property type="match status" value="1"/>
</dbReference>
<dbReference type="AlphaFoldDB" id="A0A7S9DYW1"/>
<dbReference type="Proteomes" id="UP000595095">
    <property type="component" value="Chromosome"/>
</dbReference>
<dbReference type="GO" id="GO:0016740">
    <property type="term" value="F:transferase activity"/>
    <property type="evidence" value="ECO:0007669"/>
    <property type="project" value="UniProtKB-KW"/>
</dbReference>
<reference evidence="1 2" key="1">
    <citation type="submission" date="2020-11" db="EMBL/GenBank/DDBJ databases">
        <title>Complete genome sequence for Salinimonas sp. strain G2-b.</title>
        <authorList>
            <person name="Park S.-J."/>
        </authorList>
    </citation>
    <scope>NUCLEOTIDE SEQUENCE [LARGE SCALE GENOMIC DNA]</scope>
    <source>
        <strain evidence="1 2">G2-b</strain>
    </source>
</reference>
<evidence type="ECO:0000313" key="1">
    <source>
        <dbReference type="EMBL" id="QPG06420.1"/>
    </source>
</evidence>
<dbReference type="RefSeq" id="WP_195811496.1">
    <property type="nucleotide sequence ID" value="NZ_CP064795.1"/>
</dbReference>